<evidence type="ECO:0000256" key="1">
    <source>
        <dbReference type="SAM" id="MobiDB-lite"/>
    </source>
</evidence>
<gene>
    <name evidence="3" type="ORF">JIN84_03560</name>
</gene>
<organism evidence="3 4">
    <name type="scientific">Luteolibacter yonseiensis</name>
    <dbReference type="NCBI Taxonomy" id="1144680"/>
    <lineage>
        <taxon>Bacteria</taxon>
        <taxon>Pseudomonadati</taxon>
        <taxon>Verrucomicrobiota</taxon>
        <taxon>Verrucomicrobiia</taxon>
        <taxon>Verrucomicrobiales</taxon>
        <taxon>Verrucomicrobiaceae</taxon>
        <taxon>Luteolibacter</taxon>
    </lineage>
</organism>
<feature type="compositionally biased region" description="Basic and acidic residues" evidence="1">
    <location>
        <begin position="304"/>
        <end position="317"/>
    </location>
</feature>
<feature type="region of interest" description="Disordered" evidence="1">
    <location>
        <begin position="43"/>
        <end position="63"/>
    </location>
</feature>
<dbReference type="RefSeq" id="WP_200349631.1">
    <property type="nucleotide sequence ID" value="NZ_BAABHZ010000010.1"/>
</dbReference>
<proteinExistence type="predicted"/>
<feature type="signal peptide" evidence="2">
    <location>
        <begin position="1"/>
        <end position="25"/>
    </location>
</feature>
<feature type="chain" id="PRO_5037458226" evidence="2">
    <location>
        <begin position="26"/>
        <end position="333"/>
    </location>
</feature>
<reference evidence="3" key="1">
    <citation type="submission" date="2021-01" db="EMBL/GenBank/DDBJ databases">
        <title>Modified the classification status of verrucomicrobia.</title>
        <authorList>
            <person name="Feng X."/>
        </authorList>
    </citation>
    <scope>NUCLEOTIDE SEQUENCE</scope>
    <source>
        <strain evidence="3">JCM 18052</strain>
    </source>
</reference>
<dbReference type="Proteomes" id="UP000600139">
    <property type="component" value="Unassembled WGS sequence"/>
</dbReference>
<feature type="compositionally biased region" description="Basic and acidic residues" evidence="1">
    <location>
        <begin position="135"/>
        <end position="144"/>
    </location>
</feature>
<dbReference type="EMBL" id="JAENIK010000004">
    <property type="protein sequence ID" value="MBK1814674.1"/>
    <property type="molecule type" value="Genomic_DNA"/>
</dbReference>
<feature type="compositionally biased region" description="Basic and acidic residues" evidence="1">
    <location>
        <begin position="107"/>
        <end position="126"/>
    </location>
</feature>
<dbReference type="GO" id="GO:0005509">
    <property type="term" value="F:calcium ion binding"/>
    <property type="evidence" value="ECO:0007669"/>
    <property type="project" value="InterPro"/>
</dbReference>
<name>A0A934VAS3_9BACT</name>
<evidence type="ECO:0000256" key="2">
    <source>
        <dbReference type="SAM" id="SignalP"/>
    </source>
</evidence>
<dbReference type="SUPFAM" id="SSF103647">
    <property type="entry name" value="TSP type-3 repeat"/>
    <property type="match status" value="2"/>
</dbReference>
<feature type="region of interest" description="Disordered" evidence="1">
    <location>
        <begin position="301"/>
        <end position="333"/>
    </location>
</feature>
<dbReference type="InterPro" id="IPR028974">
    <property type="entry name" value="TSP_type-3_rpt"/>
</dbReference>
<sequence length="333" mass="35022">MKPSLLKPLASVALATLLTAGLATAGTRVAAADLDGDGVANINDTDVDGDGIPNGKDRNVDGGVCRRGPFKGLYVGDRFANDSPQELDIDGDGRNDDAANENDIDGDGIKNKLDKDRDGDGKNDAVDKDDDGDGIPDKKERRPATEGLKIIIGSGVIQPPLADLPTETGVTDSMAITIGSIDQLLGGSGWIVEHVGVEKPKRLEPGSGGSDALEVSADPALGLVDSGADALTVVSAIEEGSLGMITSSFARIDPEKAGEWLLSHFESLPGDRQFPEGWFESLLEGSPDESRERLDFLEATTAERLSRRGGRETRSDMEAEEILSENDGSLVNE</sequence>
<dbReference type="Gene3D" id="4.10.1080.10">
    <property type="entry name" value="TSP type-3 repeat"/>
    <property type="match status" value="1"/>
</dbReference>
<keyword evidence="4" id="KW-1185">Reference proteome</keyword>
<keyword evidence="2" id="KW-0732">Signal</keyword>
<comment type="caution">
    <text evidence="3">The sequence shown here is derived from an EMBL/GenBank/DDBJ whole genome shotgun (WGS) entry which is preliminary data.</text>
</comment>
<evidence type="ECO:0000313" key="4">
    <source>
        <dbReference type="Proteomes" id="UP000600139"/>
    </source>
</evidence>
<dbReference type="AlphaFoldDB" id="A0A934VAS3"/>
<accession>A0A934VAS3</accession>
<protein>
    <submittedName>
        <fullName evidence="3">Uncharacterized protein</fullName>
    </submittedName>
</protein>
<feature type="region of interest" description="Disordered" evidence="1">
    <location>
        <begin position="76"/>
        <end position="146"/>
    </location>
</feature>
<evidence type="ECO:0000313" key="3">
    <source>
        <dbReference type="EMBL" id="MBK1814674.1"/>
    </source>
</evidence>